<feature type="signal peptide" evidence="1">
    <location>
        <begin position="1"/>
        <end position="24"/>
    </location>
</feature>
<feature type="chain" id="PRO_5043358564" evidence="1">
    <location>
        <begin position="25"/>
        <end position="315"/>
    </location>
</feature>
<dbReference type="EMBL" id="CP159925">
    <property type="protein sequence ID" value="XCO74891.1"/>
    <property type="molecule type" value="Genomic_DNA"/>
</dbReference>
<sequence length="315" mass="34622">MPRLLRLTFLFAACVAAAAASAHAHRGPEIRTEDVARFYALYEATGGRPTVEQLDREYLAQGTQSLREFAAARRVTAQRIAERMSAEPAIYARAKDCLAVLPAVKRRLVPVFAELAELYPRATFPPVAIVVGRGKPVGITHPAGVTLGLEALCAADFMHPDLEERFVRVIAHEYGHIQQSLQTEFEPGDPKATVLRFALAEGTAELLAELTSGGVGNGKHAAWTRGKEAEIEGAFVKVMDGTDISGWFYDYRPGSDEPYDLGYWVGYRIVKAYYLNSKDRKAALKDIIEMDDPKAFLQRSGWTPGMTLPESALGH</sequence>
<dbReference type="GO" id="GO:0008233">
    <property type="term" value="F:peptidase activity"/>
    <property type="evidence" value="ECO:0007669"/>
    <property type="project" value="UniProtKB-KW"/>
</dbReference>
<name>A0AAU8MS88_9GAMM</name>
<evidence type="ECO:0000256" key="1">
    <source>
        <dbReference type="SAM" id="SignalP"/>
    </source>
</evidence>
<dbReference type="GO" id="GO:0006508">
    <property type="term" value="P:proteolysis"/>
    <property type="evidence" value="ECO:0007669"/>
    <property type="project" value="UniProtKB-KW"/>
</dbReference>
<organism evidence="3">
    <name type="scientific">Lysobacter firmicutimachus</name>
    <dbReference type="NCBI Taxonomy" id="1792846"/>
    <lineage>
        <taxon>Bacteria</taxon>
        <taxon>Pseudomonadati</taxon>
        <taxon>Pseudomonadota</taxon>
        <taxon>Gammaproteobacteria</taxon>
        <taxon>Lysobacterales</taxon>
        <taxon>Lysobacteraceae</taxon>
        <taxon>Lysobacter</taxon>
    </lineage>
</organism>
<reference evidence="3" key="1">
    <citation type="submission" date="2024-06" db="EMBL/GenBank/DDBJ databases">
        <authorList>
            <person name="Li S."/>
        </authorList>
    </citation>
    <scope>NUCLEOTIDE SEQUENCE</scope>
    <source>
        <strain evidence="3">SR10</strain>
    </source>
</reference>
<proteinExistence type="predicted"/>
<accession>A0AAU8MS88</accession>
<evidence type="ECO:0000313" key="3">
    <source>
        <dbReference type="EMBL" id="XCO74891.1"/>
    </source>
</evidence>
<feature type="domain" description="DUF2268" evidence="2">
    <location>
        <begin position="164"/>
        <end position="280"/>
    </location>
</feature>
<dbReference type="Pfam" id="PF10026">
    <property type="entry name" value="DUF2268"/>
    <property type="match status" value="1"/>
</dbReference>
<keyword evidence="1" id="KW-0732">Signal</keyword>
<dbReference type="AlphaFoldDB" id="A0AAU8MS88"/>
<dbReference type="RefSeq" id="WP_363797745.1">
    <property type="nucleotide sequence ID" value="NZ_CP159925.1"/>
</dbReference>
<keyword evidence="3" id="KW-0378">Hydrolase</keyword>
<gene>
    <name evidence="3" type="ORF">ABU614_21445</name>
</gene>
<protein>
    <submittedName>
        <fullName evidence="3">DUF2268 domain-containing putative Zn-dependent protease</fullName>
    </submittedName>
</protein>
<evidence type="ECO:0000259" key="2">
    <source>
        <dbReference type="Pfam" id="PF10026"/>
    </source>
</evidence>
<keyword evidence="3" id="KW-0645">Protease</keyword>
<dbReference type="InterPro" id="IPR018728">
    <property type="entry name" value="DUF2268"/>
</dbReference>